<name>A0A222FH58_9GAMM</name>
<dbReference type="Pfam" id="PF16177">
    <property type="entry name" value="ACAS_N"/>
    <property type="match status" value="1"/>
</dbReference>
<dbReference type="GO" id="GO:0006629">
    <property type="term" value="P:lipid metabolic process"/>
    <property type="evidence" value="ECO:0007669"/>
    <property type="project" value="InterPro"/>
</dbReference>
<dbReference type="RefSeq" id="WP_094059119.1">
    <property type="nucleotide sequence ID" value="NZ_CP022530.1"/>
</dbReference>
<reference evidence="8 9" key="1">
    <citation type="submission" date="2017-07" db="EMBL/GenBank/DDBJ databases">
        <title>Annotated genome sequence of Bacterioplanes sanyensis isolated from Red Sea.</title>
        <authorList>
            <person name="Rehman Z.U."/>
        </authorList>
    </citation>
    <scope>NUCLEOTIDE SEQUENCE [LARGE SCALE GENOMIC DNA]</scope>
    <source>
        <strain evidence="8 9">NV9</strain>
    </source>
</reference>
<dbReference type="InterPro" id="IPR042099">
    <property type="entry name" value="ANL_N_sf"/>
</dbReference>
<evidence type="ECO:0000256" key="4">
    <source>
        <dbReference type="ARBA" id="ARBA00022840"/>
    </source>
</evidence>
<keyword evidence="2 8" id="KW-0436">Ligase</keyword>
<dbReference type="CDD" id="cd05943">
    <property type="entry name" value="AACS"/>
    <property type="match status" value="1"/>
</dbReference>
<dbReference type="InterPro" id="IPR025110">
    <property type="entry name" value="AMP-bd_C"/>
</dbReference>
<evidence type="ECO:0000256" key="3">
    <source>
        <dbReference type="ARBA" id="ARBA00022741"/>
    </source>
</evidence>
<dbReference type="PANTHER" id="PTHR42921">
    <property type="entry name" value="ACETOACETYL-COA SYNTHETASE"/>
    <property type="match status" value="1"/>
</dbReference>
<dbReference type="PANTHER" id="PTHR42921:SF1">
    <property type="entry name" value="ACETOACETYL-COA SYNTHETASE"/>
    <property type="match status" value="1"/>
</dbReference>
<accession>A0A222FH58</accession>
<organism evidence="8 9">
    <name type="scientific">Bacterioplanes sanyensis</name>
    <dbReference type="NCBI Taxonomy" id="1249553"/>
    <lineage>
        <taxon>Bacteria</taxon>
        <taxon>Pseudomonadati</taxon>
        <taxon>Pseudomonadota</taxon>
        <taxon>Gammaproteobacteria</taxon>
        <taxon>Oceanospirillales</taxon>
        <taxon>Oceanospirillaceae</taxon>
        <taxon>Bacterioplanes</taxon>
    </lineage>
</organism>
<dbReference type="PROSITE" id="PS00455">
    <property type="entry name" value="AMP_BINDING"/>
    <property type="match status" value="1"/>
</dbReference>
<comment type="similarity">
    <text evidence="1">Belongs to the ATP-dependent AMP-binding enzyme family.</text>
</comment>
<feature type="domain" description="AMP-dependent synthetase/ligase" evidence="5">
    <location>
        <begin position="102"/>
        <end position="477"/>
    </location>
</feature>
<protein>
    <submittedName>
        <fullName evidence="8">Acetoacetate--CoA ligase</fullName>
    </submittedName>
</protein>
<dbReference type="SUPFAM" id="SSF56801">
    <property type="entry name" value="Acetyl-CoA synthetase-like"/>
    <property type="match status" value="1"/>
</dbReference>
<feature type="domain" description="Acetyl-coenzyme A synthetase N-terminal" evidence="7">
    <location>
        <begin position="37"/>
        <end position="92"/>
    </location>
</feature>
<evidence type="ECO:0000259" key="5">
    <source>
        <dbReference type="Pfam" id="PF00501"/>
    </source>
</evidence>
<dbReference type="InterPro" id="IPR045851">
    <property type="entry name" value="AMP-bd_C_sf"/>
</dbReference>
<evidence type="ECO:0000313" key="8">
    <source>
        <dbReference type="EMBL" id="ASP37916.1"/>
    </source>
</evidence>
<gene>
    <name evidence="8" type="ORF">CHH28_04150</name>
</gene>
<dbReference type="Proteomes" id="UP000202440">
    <property type="component" value="Chromosome"/>
</dbReference>
<feature type="domain" description="AMP-binding enzyme C-terminal" evidence="6">
    <location>
        <begin position="560"/>
        <end position="626"/>
    </location>
</feature>
<evidence type="ECO:0000259" key="7">
    <source>
        <dbReference type="Pfam" id="PF16177"/>
    </source>
</evidence>
<sequence>MSTTALWQASQQRRQHSQLQHYMHWLAEQQQHNFEHYNELYQWSIEQRGEFWQSLWQYFDIQAHQPASQVLQESSDLRQTRWFEGARLNFAEHLLRPAMNDDTANKTALVFRSEQDIRTSLSYRQLYQQVEKAASAMRQRGVVAGDRVAAFMPNVPETVISMLAAASIGALFSSCSPDFGLNGVLDRFGQIQPKLLIATQGYFYAGKWIDCSERVAALRDALQLPAEQLISVPYPGCDSTPNGAWSWHEFLATHDDNNEFSELQFASLPFDHPLYIMYSSGTTGVPKCIVHGAGGTLLQHLKELRLHTDVGPDDVLFYFTTCGWMMWNWLVSGLATGATVVLYDGSPFHPGPEVLWQMAEDEGVTVFGTSAKYISALEKAEQRPIERPLKLRTLLSTGSPLAHESFDYVYNAIGRDLALCSISGGTDIISCFALGNPLLPVYRGELQCAGLGMAVDVCDEQGQSCPPGEKGELVCRHAFPSMPVGFWNDADGERYRSAYFDRFDGMWAHGDYAEFSAHQQDGHSWNSLIIHGRSDAVLNPGGVRIGTAEIYRQVEQLATVQESLAIGQQWQDDVRVVLFVVLADGLQLDDELRQQIRQRIREHCTPRHVPAKIIQVPALPRTISGKLVELAVRNVVHGEPVKNTDALANPQTLDYFKDIAELKQD</sequence>
<dbReference type="GO" id="GO:0030729">
    <property type="term" value="F:acetoacetate-CoA ligase activity"/>
    <property type="evidence" value="ECO:0007669"/>
    <property type="project" value="InterPro"/>
</dbReference>
<dbReference type="OrthoDB" id="9803968at2"/>
<dbReference type="InterPro" id="IPR000873">
    <property type="entry name" value="AMP-dep_synth/lig_dom"/>
</dbReference>
<dbReference type="Gene3D" id="3.40.50.12780">
    <property type="entry name" value="N-terminal domain of ligase-like"/>
    <property type="match status" value="1"/>
</dbReference>
<dbReference type="EMBL" id="CP022530">
    <property type="protein sequence ID" value="ASP37916.1"/>
    <property type="molecule type" value="Genomic_DNA"/>
</dbReference>
<keyword evidence="4" id="KW-0067">ATP-binding</keyword>
<dbReference type="Pfam" id="PF13193">
    <property type="entry name" value="AMP-binding_C"/>
    <property type="match status" value="1"/>
</dbReference>
<dbReference type="Gene3D" id="3.30.300.30">
    <property type="match status" value="1"/>
</dbReference>
<evidence type="ECO:0000313" key="9">
    <source>
        <dbReference type="Proteomes" id="UP000202440"/>
    </source>
</evidence>
<evidence type="ECO:0000256" key="1">
    <source>
        <dbReference type="ARBA" id="ARBA00006432"/>
    </source>
</evidence>
<dbReference type="KEGG" id="bsan:CHH28_04150"/>
<dbReference type="AlphaFoldDB" id="A0A222FH58"/>
<evidence type="ECO:0000259" key="6">
    <source>
        <dbReference type="Pfam" id="PF13193"/>
    </source>
</evidence>
<dbReference type="InterPro" id="IPR032387">
    <property type="entry name" value="ACAS_N"/>
</dbReference>
<dbReference type="NCBIfam" id="NF002937">
    <property type="entry name" value="PRK03584.1"/>
    <property type="match status" value="1"/>
</dbReference>
<evidence type="ECO:0000256" key="2">
    <source>
        <dbReference type="ARBA" id="ARBA00022598"/>
    </source>
</evidence>
<dbReference type="InterPro" id="IPR020845">
    <property type="entry name" value="AMP-binding_CS"/>
</dbReference>
<dbReference type="GO" id="GO:0005524">
    <property type="term" value="F:ATP binding"/>
    <property type="evidence" value="ECO:0007669"/>
    <property type="project" value="UniProtKB-KW"/>
</dbReference>
<dbReference type="InterPro" id="IPR005914">
    <property type="entry name" value="Acac_CoA_synth"/>
</dbReference>
<keyword evidence="3" id="KW-0547">Nucleotide-binding</keyword>
<dbReference type="NCBIfam" id="TIGR01217">
    <property type="entry name" value="ac_ac_CoA_syn"/>
    <property type="match status" value="1"/>
</dbReference>
<dbReference type="Pfam" id="PF00501">
    <property type="entry name" value="AMP-binding"/>
    <property type="match status" value="1"/>
</dbReference>
<proteinExistence type="inferred from homology"/>
<keyword evidence="9" id="KW-1185">Reference proteome</keyword>